<dbReference type="Pfam" id="PF19773">
    <property type="entry name" value="DUF6259"/>
    <property type="match status" value="1"/>
</dbReference>
<gene>
    <name evidence="3" type="ORF">GCM10011386_01500</name>
</gene>
<name>A0ABQ1L2X8_9SPHI</name>
<sequence length="750" mass="85454">MKVKLLYTKAIMILLFLFAVVNAHAQSVKIENDNFRLKVDTQTGAISSFFVKKNQSELIGENQLEANFRICLPLKDYASNYIDGMEQKPVSVTKDGHQITVVFTGMKSPKGTYPVDLTYWITLHGDYVSFKAKLTNHDSHPISEFWFPRIGGMTGFGNDRDAKLAIPNYSSDSRHTIGLFQNYPGSRGLGAEAAEWSVDYPGMPMPWWDIYDAKNELGLYMGYHDPVCRYSTWHTYLMPDVTGENDPWFTKEQAAGKPVGLVFSHVRYPFIKSGETLESGEFIVRAHEGDWHEGSQFYREWFLSHFPFDKTDSWLRKEKTWFTSIIYQPEDRIVTDFEGYNQWTKEAKEYGINCYELIGWDSGGLERNYPLYVPEEKLGGHAGFKDLLKSIKARGGRSLVFNNYNILDKSTDWYKQELHKYMAQDEFGNQGIWMAWGEGTLLARRSLNARYHVRSSVTSRIEEILEGYFLQLVKDGASGFQIDKLVVGTSLDFNPLNKLKPDVALCEGLVQAIDRLYAKCLEINPDFRMASEFGLDRLLPYFDVGYRNSNRYGVSTLRYVFPEWTSCQHISAPRDFKGVNGAVLTGSVICVEPDSYQGSLKQPIYNDLANYIKEVGRIREILAADIFLSRYHDDQFASVLEYETPDADNQPASAIQRTNPGEMPGTKLVQGSNLKPSSALIYKVHENLKTGRQTLVVANDAADTKQYAWEFTSRKVKQVTLYAPFEEPKTVKNGEILTIKGNGLHILVEE</sequence>
<feature type="signal peptide" evidence="1">
    <location>
        <begin position="1"/>
        <end position="25"/>
    </location>
</feature>
<comment type="caution">
    <text evidence="3">The sequence shown here is derived from an EMBL/GenBank/DDBJ whole genome shotgun (WGS) entry which is preliminary data.</text>
</comment>
<evidence type="ECO:0000313" key="4">
    <source>
        <dbReference type="Proteomes" id="UP000597338"/>
    </source>
</evidence>
<organism evidence="3 4">
    <name type="scientific">Parapedobacter defluvii</name>
    <dbReference type="NCBI Taxonomy" id="2045106"/>
    <lineage>
        <taxon>Bacteria</taxon>
        <taxon>Pseudomonadati</taxon>
        <taxon>Bacteroidota</taxon>
        <taxon>Sphingobacteriia</taxon>
        <taxon>Sphingobacteriales</taxon>
        <taxon>Sphingobacteriaceae</taxon>
        <taxon>Parapedobacter</taxon>
    </lineage>
</organism>
<reference evidence="4" key="1">
    <citation type="journal article" date="2019" name="Int. J. Syst. Evol. Microbiol.">
        <title>The Global Catalogue of Microorganisms (GCM) 10K type strain sequencing project: providing services to taxonomists for standard genome sequencing and annotation.</title>
        <authorList>
            <consortium name="The Broad Institute Genomics Platform"/>
            <consortium name="The Broad Institute Genome Sequencing Center for Infectious Disease"/>
            <person name="Wu L."/>
            <person name="Ma J."/>
        </authorList>
    </citation>
    <scope>NUCLEOTIDE SEQUENCE [LARGE SCALE GENOMIC DNA]</scope>
    <source>
        <strain evidence="4">CGMCC 1.15342</strain>
    </source>
</reference>
<dbReference type="RefSeq" id="WP_188746402.1">
    <property type="nucleotide sequence ID" value="NZ_BMIK01000001.1"/>
</dbReference>
<feature type="domain" description="DUF6259" evidence="2">
    <location>
        <begin position="280"/>
        <end position="426"/>
    </location>
</feature>
<accession>A0ABQ1L2X8</accession>
<keyword evidence="1" id="KW-0732">Signal</keyword>
<evidence type="ECO:0000259" key="2">
    <source>
        <dbReference type="Pfam" id="PF19773"/>
    </source>
</evidence>
<feature type="chain" id="PRO_5047400618" description="DUF6259 domain-containing protein" evidence="1">
    <location>
        <begin position="26"/>
        <end position="750"/>
    </location>
</feature>
<proteinExistence type="predicted"/>
<evidence type="ECO:0000313" key="3">
    <source>
        <dbReference type="EMBL" id="GGC13525.1"/>
    </source>
</evidence>
<evidence type="ECO:0000256" key="1">
    <source>
        <dbReference type="SAM" id="SignalP"/>
    </source>
</evidence>
<dbReference type="Proteomes" id="UP000597338">
    <property type="component" value="Unassembled WGS sequence"/>
</dbReference>
<dbReference type="EMBL" id="BMIK01000001">
    <property type="protein sequence ID" value="GGC13525.1"/>
    <property type="molecule type" value="Genomic_DNA"/>
</dbReference>
<keyword evidence="4" id="KW-1185">Reference proteome</keyword>
<dbReference type="InterPro" id="IPR046226">
    <property type="entry name" value="DUF6259"/>
</dbReference>
<protein>
    <recommendedName>
        <fullName evidence="2">DUF6259 domain-containing protein</fullName>
    </recommendedName>
</protein>